<accession>A0AAD5T2S7</accession>
<comment type="caution">
    <text evidence="2">The sequence shown here is derived from an EMBL/GenBank/DDBJ whole genome shotgun (WGS) entry which is preliminary data.</text>
</comment>
<dbReference type="Pfam" id="PF12937">
    <property type="entry name" value="F-box-like"/>
    <property type="match status" value="1"/>
</dbReference>
<dbReference type="InterPro" id="IPR036047">
    <property type="entry name" value="F-box-like_dom_sf"/>
</dbReference>
<keyword evidence="3" id="KW-1185">Reference proteome</keyword>
<evidence type="ECO:0000313" key="2">
    <source>
        <dbReference type="EMBL" id="KAJ3126702.1"/>
    </source>
</evidence>
<dbReference type="InterPro" id="IPR001810">
    <property type="entry name" value="F-box_dom"/>
</dbReference>
<dbReference type="SUPFAM" id="SSF81383">
    <property type="entry name" value="F-box domain"/>
    <property type="match status" value="1"/>
</dbReference>
<dbReference type="AlphaFoldDB" id="A0AAD5T2S7"/>
<evidence type="ECO:0000313" key="3">
    <source>
        <dbReference type="Proteomes" id="UP001211907"/>
    </source>
</evidence>
<dbReference type="Pfam" id="PF14299">
    <property type="entry name" value="PP2"/>
    <property type="match status" value="1"/>
</dbReference>
<dbReference type="Proteomes" id="UP001211907">
    <property type="component" value="Unassembled WGS sequence"/>
</dbReference>
<sequence>METLPVELHLQITGWLRNPRDLARFTASCRQLQSLWFSEEVWRRLVLDVVSSSDNHVLSAEYNRINSKTSKNNSNNINRSTLAEIMRFYATATSIVTAPQMNITWGQDSQYWLLTNDSTIRSDVRNSEMVAELKNVSWLDVSATLTHVRSGIYVPQLVVVIPRPLHRSLHRVKVSAQISSENGAETKVSRELSDLVSNHVAIASFPWLVINLPVLFVGGSMGGDNLSTVIFRIQDHSGSWKSGLVIDSFQLVKFVPAPEVVTHSGERGSGIIGSIISSALNFFG</sequence>
<organism evidence="2 3">
    <name type="scientific">Physocladia obscura</name>
    <dbReference type="NCBI Taxonomy" id="109957"/>
    <lineage>
        <taxon>Eukaryota</taxon>
        <taxon>Fungi</taxon>
        <taxon>Fungi incertae sedis</taxon>
        <taxon>Chytridiomycota</taxon>
        <taxon>Chytridiomycota incertae sedis</taxon>
        <taxon>Chytridiomycetes</taxon>
        <taxon>Chytridiales</taxon>
        <taxon>Chytriomycetaceae</taxon>
        <taxon>Physocladia</taxon>
    </lineage>
</organism>
<reference evidence="2" key="1">
    <citation type="submission" date="2020-05" db="EMBL/GenBank/DDBJ databases">
        <title>Phylogenomic resolution of chytrid fungi.</title>
        <authorList>
            <person name="Stajich J.E."/>
            <person name="Amses K."/>
            <person name="Simmons R."/>
            <person name="Seto K."/>
            <person name="Myers J."/>
            <person name="Bonds A."/>
            <person name="Quandt C.A."/>
            <person name="Barry K."/>
            <person name="Liu P."/>
            <person name="Grigoriev I."/>
            <person name="Longcore J.E."/>
            <person name="James T.Y."/>
        </authorList>
    </citation>
    <scope>NUCLEOTIDE SEQUENCE</scope>
    <source>
        <strain evidence="2">JEL0513</strain>
    </source>
</reference>
<name>A0AAD5T2S7_9FUNG</name>
<feature type="domain" description="F-box" evidence="1">
    <location>
        <begin position="1"/>
        <end position="45"/>
    </location>
</feature>
<dbReference type="InterPro" id="IPR025886">
    <property type="entry name" value="PP2-like"/>
</dbReference>
<dbReference type="EMBL" id="JADGJH010000545">
    <property type="protein sequence ID" value="KAJ3126702.1"/>
    <property type="molecule type" value="Genomic_DNA"/>
</dbReference>
<protein>
    <recommendedName>
        <fullName evidence="1">F-box domain-containing protein</fullName>
    </recommendedName>
</protein>
<proteinExistence type="predicted"/>
<gene>
    <name evidence="2" type="ORF">HK100_010119</name>
</gene>
<dbReference type="Gene3D" id="1.20.1280.50">
    <property type="match status" value="1"/>
</dbReference>
<dbReference type="PROSITE" id="PS50181">
    <property type="entry name" value="FBOX"/>
    <property type="match status" value="1"/>
</dbReference>
<evidence type="ECO:0000259" key="1">
    <source>
        <dbReference type="PROSITE" id="PS50181"/>
    </source>
</evidence>